<comment type="domain">
    <text evidence="10">Composed of three domains: the N-terminal N domain, which is responsible for interactions with the ribosome, the central G domain, which binds GTP, and the C-terminal M domain, which binds the RNA and the signal sequence of the RNC.</text>
</comment>
<dbReference type="InterPro" id="IPR003593">
    <property type="entry name" value="AAA+_ATPase"/>
</dbReference>
<dbReference type="PANTHER" id="PTHR11564">
    <property type="entry name" value="SIGNAL RECOGNITION PARTICLE 54K PROTEIN SRP54"/>
    <property type="match status" value="1"/>
</dbReference>
<keyword evidence="7 10" id="KW-0733">Signal recognition particle</keyword>
<evidence type="ECO:0000313" key="12">
    <source>
        <dbReference type="EMBL" id="GBC97645.1"/>
    </source>
</evidence>
<comment type="catalytic activity">
    <reaction evidence="9 10">
        <text>GTP + H2O = GDP + phosphate + H(+)</text>
        <dbReference type="Rhea" id="RHEA:19669"/>
        <dbReference type="ChEBI" id="CHEBI:15377"/>
        <dbReference type="ChEBI" id="CHEBI:15378"/>
        <dbReference type="ChEBI" id="CHEBI:37565"/>
        <dbReference type="ChEBI" id="CHEBI:43474"/>
        <dbReference type="ChEBI" id="CHEBI:58189"/>
        <dbReference type="EC" id="3.6.5.4"/>
    </reaction>
</comment>
<dbReference type="GO" id="GO:0048500">
    <property type="term" value="C:signal recognition particle"/>
    <property type="evidence" value="ECO:0007669"/>
    <property type="project" value="UniProtKB-UniRule"/>
</dbReference>
<keyword evidence="5 10" id="KW-0694">RNA-binding</keyword>
<evidence type="ECO:0000313" key="13">
    <source>
        <dbReference type="Proteomes" id="UP000236173"/>
    </source>
</evidence>
<evidence type="ECO:0000256" key="10">
    <source>
        <dbReference type="HAMAP-Rule" id="MF_00306"/>
    </source>
</evidence>
<keyword evidence="3 10" id="KW-0547">Nucleotide-binding</keyword>
<dbReference type="SUPFAM" id="SSF47446">
    <property type="entry name" value="Signal peptide-binding domain"/>
    <property type="match status" value="1"/>
</dbReference>
<dbReference type="GO" id="GO:0005525">
    <property type="term" value="F:GTP binding"/>
    <property type="evidence" value="ECO:0007669"/>
    <property type="project" value="UniProtKB-UniRule"/>
</dbReference>
<dbReference type="PANTHER" id="PTHR11564:SF5">
    <property type="entry name" value="SIGNAL RECOGNITION PARTICLE SUBUNIT SRP54"/>
    <property type="match status" value="1"/>
</dbReference>
<dbReference type="InterPro" id="IPR036891">
    <property type="entry name" value="Signal_recog_part_SRP54_M_sf"/>
</dbReference>
<dbReference type="SMART" id="SM00382">
    <property type="entry name" value="AAA"/>
    <property type="match status" value="1"/>
</dbReference>
<comment type="similarity">
    <text evidence="1 10">Belongs to the GTP-binding SRP family. SRP54 subfamily.</text>
</comment>
<dbReference type="InterPro" id="IPR000897">
    <property type="entry name" value="SRP54_GTPase_dom"/>
</dbReference>
<dbReference type="AlphaFoldDB" id="A0A2H5X8Y8"/>
<keyword evidence="6 10" id="KW-0342">GTP-binding</keyword>
<dbReference type="Gene3D" id="1.10.260.30">
    <property type="entry name" value="Signal recognition particle, SRP54 subunit, M-domain"/>
    <property type="match status" value="1"/>
</dbReference>
<dbReference type="SMART" id="SM00963">
    <property type="entry name" value="SRP54_N"/>
    <property type="match status" value="1"/>
</dbReference>
<evidence type="ECO:0000256" key="7">
    <source>
        <dbReference type="ARBA" id="ARBA00023135"/>
    </source>
</evidence>
<evidence type="ECO:0000256" key="2">
    <source>
        <dbReference type="ARBA" id="ARBA00022490"/>
    </source>
</evidence>
<evidence type="ECO:0000256" key="1">
    <source>
        <dbReference type="ARBA" id="ARBA00005450"/>
    </source>
</evidence>
<dbReference type="SUPFAM" id="SSF52540">
    <property type="entry name" value="P-loop containing nucleoside triphosphate hydrolases"/>
    <property type="match status" value="1"/>
</dbReference>
<evidence type="ECO:0000256" key="9">
    <source>
        <dbReference type="ARBA" id="ARBA00048027"/>
    </source>
</evidence>
<dbReference type="InterPro" id="IPR013822">
    <property type="entry name" value="Signal_recog_particl_SRP54_hlx"/>
</dbReference>
<protein>
    <recommendedName>
        <fullName evidence="10">Signal recognition particle protein</fullName>
        <ecNumber evidence="10">3.6.5.4</ecNumber>
    </recommendedName>
    <alternativeName>
        <fullName evidence="10">Fifty-four homolog</fullName>
    </alternativeName>
</protein>
<dbReference type="Proteomes" id="UP000236173">
    <property type="component" value="Unassembled WGS sequence"/>
</dbReference>
<feature type="binding site" evidence="10">
    <location>
        <begin position="187"/>
        <end position="191"/>
    </location>
    <ligand>
        <name>GTP</name>
        <dbReference type="ChEBI" id="CHEBI:37565"/>
    </ligand>
</feature>
<dbReference type="Pfam" id="PF02978">
    <property type="entry name" value="SRP_SPB"/>
    <property type="match status" value="1"/>
</dbReference>
<accession>A0A2H5X8Y8</accession>
<dbReference type="Gene3D" id="3.40.50.300">
    <property type="entry name" value="P-loop containing nucleotide triphosphate hydrolases"/>
    <property type="match status" value="1"/>
</dbReference>
<dbReference type="InterPro" id="IPR027417">
    <property type="entry name" value="P-loop_NTPase"/>
</dbReference>
<comment type="function">
    <text evidence="10">Involved in targeting and insertion of nascent membrane proteins into the cytoplasmic membrane. Binds to the hydrophobic signal sequence of the ribosome-nascent chain (RNC) as it emerges from the ribosomes. The SRP-RNC complex is then targeted to the cytoplasmic membrane where it interacts with the SRP receptor FtsY.</text>
</comment>
<dbReference type="InterPro" id="IPR022941">
    <property type="entry name" value="SRP54"/>
</dbReference>
<name>A0A2H5X8Y8_9BACT</name>
<reference evidence="13" key="1">
    <citation type="submission" date="2017-09" db="EMBL/GenBank/DDBJ databases">
        <title>Metaegenomics of thermophilic ammonia-oxidizing enrichment culture.</title>
        <authorList>
            <person name="Kato S."/>
            <person name="Suzuki K."/>
        </authorList>
    </citation>
    <scope>NUCLEOTIDE SEQUENCE [LARGE SCALE GENOMIC DNA]</scope>
</reference>
<dbReference type="SUPFAM" id="SSF47364">
    <property type="entry name" value="Domain of the SRP/SRP receptor G-proteins"/>
    <property type="match status" value="1"/>
</dbReference>
<comment type="subcellular location">
    <subcellularLocation>
        <location evidence="10">Cytoplasm</location>
    </subcellularLocation>
    <text evidence="10">The SRP-RNC complex is targeted to the cytoplasmic membrane.</text>
</comment>
<feature type="binding site" evidence="10">
    <location>
        <begin position="106"/>
        <end position="113"/>
    </location>
    <ligand>
        <name>GTP</name>
        <dbReference type="ChEBI" id="CHEBI:37565"/>
    </ligand>
</feature>
<dbReference type="Gene3D" id="1.20.120.140">
    <property type="entry name" value="Signal recognition particle SRP54, nucleotide-binding domain"/>
    <property type="match status" value="1"/>
</dbReference>
<evidence type="ECO:0000256" key="3">
    <source>
        <dbReference type="ARBA" id="ARBA00022741"/>
    </source>
</evidence>
<keyword evidence="8 10" id="KW-0687">Ribonucleoprotein</keyword>
<comment type="subunit">
    <text evidence="10">Part of the signal recognition particle protein translocation system, which is composed of SRP and FtsY.</text>
</comment>
<gene>
    <name evidence="10 12" type="primary">ffh</name>
    <name evidence="12" type="ORF">HRbin17_00133</name>
</gene>
<dbReference type="NCBIfam" id="TIGR00959">
    <property type="entry name" value="ffh"/>
    <property type="match status" value="1"/>
</dbReference>
<dbReference type="CDD" id="cd18539">
    <property type="entry name" value="SRP_G"/>
    <property type="match status" value="1"/>
</dbReference>
<proteinExistence type="inferred from homology"/>
<dbReference type="EMBL" id="BEHT01000001">
    <property type="protein sequence ID" value="GBC97645.1"/>
    <property type="molecule type" value="Genomic_DNA"/>
</dbReference>
<comment type="caution">
    <text evidence="12">The sequence shown here is derived from an EMBL/GenBank/DDBJ whole genome shotgun (WGS) entry which is preliminary data.</text>
</comment>
<sequence length="442" mass="49251">MWRGLTERLQSLLARWRGRGRITEEEIDQWLRELRISLLEADVNLRVARQFVGQIRDRLVTPEVMEHPNPSRRMTQIVFEELTKLLGEKPEPLRFSSPVSVFLLLGLQGAGKTTTCGKLAAQLKKQGRRPLLVAADLKRPAAIDQLQQIAERVQVPVFAMRTGTPEMLANAALQHARANAYDVVLVDSAGRLHTDEELVDELRRLKSALQPHEALLVLDAATGQDAVRVAETFDAEVGITGVILTKLDSDARGGAVLSVRAVTGKPIKLVGTGEHLGDLDVFYPDRMAARILGLGDVSSLMERVEEVMDEATAKRMEERIAKGTFGLDDLLLQLRQMKQAGPLEQLLSFLPGLGGLGGPRLQIDERKFKRMEAIILSMTPEERRNPDIIDGSRKRRIAKGSGTTVQDVNQLLRQFKTMRDTMKRLAKAKISDKDLMRLFSGL</sequence>
<evidence type="ECO:0000256" key="8">
    <source>
        <dbReference type="ARBA" id="ARBA00023274"/>
    </source>
</evidence>
<feature type="binding site" evidence="10">
    <location>
        <begin position="245"/>
        <end position="248"/>
    </location>
    <ligand>
        <name>GTP</name>
        <dbReference type="ChEBI" id="CHEBI:37565"/>
    </ligand>
</feature>
<dbReference type="InterPro" id="IPR042101">
    <property type="entry name" value="SRP54_N_sf"/>
</dbReference>
<dbReference type="EC" id="3.6.5.4" evidence="10"/>
<dbReference type="InterPro" id="IPR004125">
    <property type="entry name" value="Signal_recog_particle_SRP54_M"/>
</dbReference>
<evidence type="ECO:0000259" key="11">
    <source>
        <dbReference type="PROSITE" id="PS00300"/>
    </source>
</evidence>
<dbReference type="InterPro" id="IPR036225">
    <property type="entry name" value="SRP/SRP_N"/>
</dbReference>
<organism evidence="12 13">
    <name type="scientific">Candidatus Fervidibacter japonicus</name>
    <dbReference type="NCBI Taxonomy" id="2035412"/>
    <lineage>
        <taxon>Bacteria</taxon>
        <taxon>Candidatus Fervidibacterota</taxon>
        <taxon>Candidatus Fervidibacter</taxon>
    </lineage>
</organism>
<dbReference type="GO" id="GO:0003924">
    <property type="term" value="F:GTPase activity"/>
    <property type="evidence" value="ECO:0007669"/>
    <property type="project" value="UniProtKB-UniRule"/>
</dbReference>
<evidence type="ECO:0000256" key="5">
    <source>
        <dbReference type="ARBA" id="ARBA00022884"/>
    </source>
</evidence>
<keyword evidence="4 10" id="KW-0378">Hydrolase</keyword>
<evidence type="ECO:0000256" key="4">
    <source>
        <dbReference type="ARBA" id="ARBA00022801"/>
    </source>
</evidence>
<dbReference type="HAMAP" id="MF_00306">
    <property type="entry name" value="SRP54"/>
    <property type="match status" value="1"/>
</dbReference>
<dbReference type="GO" id="GO:0008312">
    <property type="term" value="F:7S RNA binding"/>
    <property type="evidence" value="ECO:0007669"/>
    <property type="project" value="InterPro"/>
</dbReference>
<feature type="domain" description="SRP54-type proteins GTP-binding" evidence="11">
    <location>
        <begin position="266"/>
        <end position="279"/>
    </location>
</feature>
<dbReference type="SMART" id="SM00962">
    <property type="entry name" value="SRP54"/>
    <property type="match status" value="1"/>
</dbReference>
<keyword evidence="2 10" id="KW-0963">Cytoplasm</keyword>
<dbReference type="Pfam" id="PF00448">
    <property type="entry name" value="SRP54"/>
    <property type="match status" value="1"/>
</dbReference>
<dbReference type="InterPro" id="IPR004780">
    <property type="entry name" value="SRP"/>
</dbReference>
<dbReference type="Pfam" id="PF02881">
    <property type="entry name" value="SRP54_N"/>
    <property type="match status" value="1"/>
</dbReference>
<evidence type="ECO:0000256" key="6">
    <source>
        <dbReference type="ARBA" id="ARBA00023134"/>
    </source>
</evidence>
<dbReference type="GO" id="GO:0006614">
    <property type="term" value="P:SRP-dependent cotranslational protein targeting to membrane"/>
    <property type="evidence" value="ECO:0007669"/>
    <property type="project" value="InterPro"/>
</dbReference>
<dbReference type="PROSITE" id="PS00300">
    <property type="entry name" value="SRP54"/>
    <property type="match status" value="1"/>
</dbReference>